<keyword evidence="3" id="KW-1185">Reference proteome</keyword>
<dbReference type="InterPro" id="IPR003593">
    <property type="entry name" value="AAA+_ATPase"/>
</dbReference>
<dbReference type="Pfam" id="PF07728">
    <property type="entry name" value="AAA_5"/>
    <property type="match status" value="1"/>
</dbReference>
<name>A0ABT6ZLW8_9ACTN</name>
<dbReference type="PANTHER" id="PTHR37291">
    <property type="entry name" value="5-METHYLCYTOSINE-SPECIFIC RESTRICTION ENZYME B"/>
    <property type="match status" value="1"/>
</dbReference>
<dbReference type="SMART" id="SM00382">
    <property type="entry name" value="AAA"/>
    <property type="match status" value="1"/>
</dbReference>
<sequence>MSEAKFSWIPVYEEIASMLLEYEERQDALCKVVEEILGEHYEQMDPLTFFSMFNGKRKNFDKRIEAVKTIIERFGLKAPEPTDFDGLPVTNPQRWRYWDGKPDTVRHNWQLFRSALAYADGNRDERPELMRLFDVVHAQGNIGDANLTMALFWARPRTFLPIDNNTRTYLWNRYDVSVPTPLKGDGYLALLDEVREKAKADFTIVSHEAWELGGWVPAPSEYDPGISADKWEELLRDASFTSANTLTALRCLAKHPKGVTCAELDDDYGRGSNFYSNNVSTFGENVCKKLGISPRDIEGAGKYWPVTCVGSYVGKSRHGSFEWRLRPELAEAINRIGEGDAPLIEAEVRERATFSSERLARLVDLYKQDFPRFRVPGDEEGDHEAYKWRDARAYQDNWSIEAEGTDFAEHLRAALKPSSTGQGALLGNGFSYPFGRLSKLVDFDADGIRDAFKVLFSPERPLRDAYTGFVDAVEAVLQEYNETADKPLEGSHQTPSAVSLYLAFEMPDRYHFFKPTVGSDFAECVGAKLPGNPVAKFLTYESLADAVLPELMKDAELVALSDSALTEEERAADPAHHLMLQDIAYYASRYMKTWHTDWAELLEGEATTDDDDEVAFEGVTYPKNMILYGPPGTGKTYRTRAYAVAICDGRRVEDVLEAMSDPDGFAEVAERYDRLVAEGRIGFTTFHQSYGYEEFIEGLRPEYDEDKGVVTYPLRKGVFRDFCEAAEDVVAVASAEDGVPRFPGNPRPRVWKMGLKTGGVADLLERCRAEGSLRMGWDDVSPDEVDDSKDLSDQNRRAINAFQEEMQPGDFVVIPGAVSSRYDVAVVTGDFEWDESMPGARRKRDAQWLDGVAKNDFLPLNGGKALTLQTVYELTRVSPSKLLEAMGMSDESKASPQASKPYVFVIDEINRGNVSKVFGELITLLEPSKRKGAAEETLARLPYSGEMFGVPGNVHVLGTMNTADRSIALMDTALRRRFEFVEVMPEPELLAGIEVEGVDVARMLAVMNARIELLYDREHTLGHAYLMDLAVEPSVERLARTFETRLIPLLQEYFFDDYAKIRSVLGAAADRFIERSHDASVFWGEDADEYDRLRSWRVRRAPREADAYALIYKTGRED</sequence>
<dbReference type="PANTHER" id="PTHR37291:SF1">
    <property type="entry name" value="TYPE IV METHYL-DIRECTED RESTRICTION ENZYME ECOKMCRB SUBUNIT"/>
    <property type="match status" value="1"/>
</dbReference>
<dbReference type="SUPFAM" id="SSF52540">
    <property type="entry name" value="P-loop containing nucleoside triphosphate hydrolases"/>
    <property type="match status" value="1"/>
</dbReference>
<feature type="domain" description="AAA+ ATPase" evidence="1">
    <location>
        <begin position="621"/>
        <end position="988"/>
    </location>
</feature>
<evidence type="ECO:0000313" key="2">
    <source>
        <dbReference type="EMBL" id="MDJ1129538.1"/>
    </source>
</evidence>
<dbReference type="RefSeq" id="WP_283713675.1">
    <property type="nucleotide sequence ID" value="NZ_JASJEW010000006.1"/>
</dbReference>
<protein>
    <submittedName>
        <fullName evidence="2">AAA family ATPase</fullName>
    </submittedName>
</protein>
<gene>
    <name evidence="2" type="ORF">QJ043_05515</name>
</gene>
<dbReference type="InterPro" id="IPR027417">
    <property type="entry name" value="P-loop_NTPase"/>
</dbReference>
<evidence type="ECO:0000259" key="1">
    <source>
        <dbReference type="SMART" id="SM00382"/>
    </source>
</evidence>
<organism evidence="2 3">
    <name type="scientific">Kribbibacterium absianum</name>
    <dbReference type="NCBI Taxonomy" id="3044210"/>
    <lineage>
        <taxon>Bacteria</taxon>
        <taxon>Bacillati</taxon>
        <taxon>Actinomycetota</taxon>
        <taxon>Coriobacteriia</taxon>
        <taxon>Coriobacteriales</taxon>
        <taxon>Kribbibacteriaceae</taxon>
        <taxon>Kribbibacterium</taxon>
    </lineage>
</organism>
<dbReference type="InterPro" id="IPR052934">
    <property type="entry name" value="Methyl-DNA_Rec/Restrict_Enz"/>
</dbReference>
<proteinExistence type="predicted"/>
<dbReference type="EMBL" id="JASJEX010000002">
    <property type="protein sequence ID" value="MDJ1129538.1"/>
    <property type="molecule type" value="Genomic_DNA"/>
</dbReference>
<evidence type="ECO:0000313" key="3">
    <source>
        <dbReference type="Proteomes" id="UP001431693"/>
    </source>
</evidence>
<comment type="caution">
    <text evidence="2">The sequence shown here is derived from an EMBL/GenBank/DDBJ whole genome shotgun (WGS) entry which is preliminary data.</text>
</comment>
<dbReference type="InterPro" id="IPR011704">
    <property type="entry name" value="ATPase_dyneun-rel_AAA"/>
</dbReference>
<reference evidence="2" key="1">
    <citation type="submission" date="2023-05" db="EMBL/GenBank/DDBJ databases">
        <title>[olsenella] sp. nov., isolated from a pig farm feces dump.</title>
        <authorList>
            <person name="Chang Y.-H."/>
        </authorList>
    </citation>
    <scope>NUCLEOTIDE SEQUENCE</scope>
    <source>
        <strain evidence="2">YH-ols2217</strain>
    </source>
</reference>
<dbReference type="Gene3D" id="3.40.50.300">
    <property type="entry name" value="P-loop containing nucleotide triphosphate hydrolases"/>
    <property type="match status" value="2"/>
</dbReference>
<dbReference type="Proteomes" id="UP001431693">
    <property type="component" value="Unassembled WGS sequence"/>
</dbReference>
<accession>A0ABT6ZLW8</accession>